<keyword evidence="3 6" id="KW-0812">Transmembrane</keyword>
<evidence type="ECO:0000256" key="4">
    <source>
        <dbReference type="ARBA" id="ARBA00022989"/>
    </source>
</evidence>
<keyword evidence="5 7" id="KW-0472">Membrane</keyword>
<name>K9EPP8_9LACT</name>
<keyword evidence="9" id="KW-1185">Reference proteome</keyword>
<dbReference type="SUPFAM" id="SSF81345">
    <property type="entry name" value="ABC transporter involved in vitamin B12 uptake, BtuC"/>
    <property type="match status" value="1"/>
</dbReference>
<comment type="subcellular location">
    <subcellularLocation>
        <location evidence="6">Cell membrane</location>
        <topology evidence="6">Multi-pass membrane protein</topology>
    </subcellularLocation>
    <subcellularLocation>
        <location evidence="1">Membrane</location>
        <topology evidence="1">Multi-pass membrane protein</topology>
    </subcellularLocation>
</comment>
<evidence type="ECO:0000256" key="6">
    <source>
        <dbReference type="RuleBase" id="RU003943"/>
    </source>
</evidence>
<dbReference type="PANTHER" id="PTHR30477">
    <property type="entry name" value="ABC-TRANSPORTER METAL-BINDING PROTEIN"/>
    <property type="match status" value="1"/>
</dbReference>
<evidence type="ECO:0000256" key="5">
    <source>
        <dbReference type="ARBA" id="ARBA00023136"/>
    </source>
</evidence>
<comment type="caution">
    <text evidence="8">The sequence shown here is derived from an EMBL/GenBank/DDBJ whole genome shotgun (WGS) entry which is preliminary data.</text>
</comment>
<organism evidence="8 9">
    <name type="scientific">Alloiococcus otitis ATCC 51267</name>
    <dbReference type="NCBI Taxonomy" id="883081"/>
    <lineage>
        <taxon>Bacteria</taxon>
        <taxon>Bacillati</taxon>
        <taxon>Bacillota</taxon>
        <taxon>Bacilli</taxon>
        <taxon>Lactobacillales</taxon>
        <taxon>Carnobacteriaceae</taxon>
        <taxon>Alloiococcus</taxon>
    </lineage>
</organism>
<feature type="transmembrane region" description="Helical" evidence="7">
    <location>
        <begin position="245"/>
        <end position="262"/>
    </location>
</feature>
<dbReference type="EMBL" id="AGXA01000033">
    <property type="protein sequence ID" value="EKU92867.1"/>
    <property type="molecule type" value="Genomic_DNA"/>
</dbReference>
<dbReference type="STRING" id="883081.HMPREF9698_01574"/>
<dbReference type="HOGENOM" id="CLU_028808_3_1_9"/>
<comment type="similarity">
    <text evidence="2 6">Belongs to the ABC-3 integral membrane protein family.</text>
</comment>
<evidence type="ECO:0000256" key="1">
    <source>
        <dbReference type="ARBA" id="ARBA00004141"/>
    </source>
</evidence>
<dbReference type="PANTHER" id="PTHR30477:SF0">
    <property type="entry name" value="METAL TRANSPORT SYSTEM MEMBRANE PROTEIN TM_0125-RELATED"/>
    <property type="match status" value="1"/>
</dbReference>
<feature type="transmembrane region" description="Helical" evidence="7">
    <location>
        <begin position="90"/>
        <end position="110"/>
    </location>
</feature>
<feature type="transmembrane region" description="Helical" evidence="7">
    <location>
        <begin position="185"/>
        <end position="206"/>
    </location>
</feature>
<proteinExistence type="inferred from homology"/>
<feature type="transmembrane region" description="Helical" evidence="7">
    <location>
        <begin position="218"/>
        <end position="239"/>
    </location>
</feature>
<evidence type="ECO:0000313" key="9">
    <source>
        <dbReference type="Proteomes" id="UP000009875"/>
    </source>
</evidence>
<dbReference type="Gene3D" id="1.10.3470.10">
    <property type="entry name" value="ABC transporter involved in vitamin B12 uptake, BtuC"/>
    <property type="match status" value="1"/>
</dbReference>
<accession>K9EPP8</accession>
<evidence type="ECO:0000256" key="7">
    <source>
        <dbReference type="SAM" id="Phobius"/>
    </source>
</evidence>
<gene>
    <name evidence="8" type="ORF">HMPREF9698_01574</name>
</gene>
<dbReference type="PATRIC" id="fig|883081.3.peg.1578"/>
<dbReference type="RefSeq" id="WP_003779151.1">
    <property type="nucleotide sequence ID" value="NZ_JH992962.1"/>
</dbReference>
<reference evidence="8 9" key="1">
    <citation type="submission" date="2012-09" db="EMBL/GenBank/DDBJ databases">
        <title>The Genome Sequence of Alloiococcus otitis ATCC 51267.</title>
        <authorList>
            <consortium name="The Broad Institute Genome Sequencing Platform"/>
            <person name="Earl A."/>
            <person name="Ward D."/>
            <person name="Feldgarden M."/>
            <person name="Gevers D."/>
            <person name="Huys G."/>
            <person name="Walker B."/>
            <person name="Young S.K."/>
            <person name="Zeng Q."/>
            <person name="Gargeya S."/>
            <person name="Fitzgerald M."/>
            <person name="Haas B."/>
            <person name="Abouelleil A."/>
            <person name="Alvarado L."/>
            <person name="Arachchi H.M."/>
            <person name="Berlin A.M."/>
            <person name="Chapman S.B."/>
            <person name="Goldberg J."/>
            <person name="Griggs A."/>
            <person name="Gujja S."/>
            <person name="Hansen M."/>
            <person name="Howarth C."/>
            <person name="Imamovic A."/>
            <person name="Larimer J."/>
            <person name="McCowen C."/>
            <person name="Montmayeur A."/>
            <person name="Murphy C."/>
            <person name="Neiman D."/>
            <person name="Pearson M."/>
            <person name="Priest M."/>
            <person name="Roberts A."/>
            <person name="Saif S."/>
            <person name="Shea T."/>
            <person name="Sisk P."/>
            <person name="Sykes S."/>
            <person name="Wortman J."/>
            <person name="Nusbaum C."/>
            <person name="Birren B."/>
        </authorList>
    </citation>
    <scope>NUCLEOTIDE SEQUENCE [LARGE SCALE GENOMIC DNA]</scope>
    <source>
        <strain evidence="8 9">ATCC 51267</strain>
    </source>
</reference>
<evidence type="ECO:0000256" key="2">
    <source>
        <dbReference type="ARBA" id="ARBA00008034"/>
    </source>
</evidence>
<dbReference type="InterPro" id="IPR001626">
    <property type="entry name" value="ABC_TroCD"/>
</dbReference>
<dbReference type="CDD" id="cd06550">
    <property type="entry name" value="TM_ABC_iron-siderophores_like"/>
    <property type="match status" value="1"/>
</dbReference>
<evidence type="ECO:0000313" key="8">
    <source>
        <dbReference type="EMBL" id="EKU92867.1"/>
    </source>
</evidence>
<protein>
    <submittedName>
        <fullName evidence="8">Uncharacterized protein</fullName>
    </submittedName>
</protein>
<dbReference type="Proteomes" id="UP000009875">
    <property type="component" value="Unassembled WGS sequence"/>
</dbReference>
<sequence length="266" mass="28879">MEMFLYGFMQRAFQASILISLIAPVLGLFLILRRQSLLADTLSHVSLVGIALGFLIGQNPTLMNMIVVVLAAMLLEYLRSLYRSYSEVSIAILMSGGMALALVMMTLTNNSDMMSIDTFLFGSIVTVSQSQVYLLLAITLAVLILYLIFRKPMYILTFDEETAYTLGLPVKLMSILFNVLTGITIAVIMPIMGALLVSAVLILPAAISMRLSKSFKGVIFIGILLGLVATTGGLIFSYLYGTPPGATITLILILVFALVSLIKSKD</sequence>
<keyword evidence="6" id="KW-0813">Transport</keyword>
<keyword evidence="4 7" id="KW-1133">Transmembrane helix</keyword>
<dbReference type="GO" id="GO:0055085">
    <property type="term" value="P:transmembrane transport"/>
    <property type="evidence" value="ECO:0007669"/>
    <property type="project" value="InterPro"/>
</dbReference>
<dbReference type="FunFam" id="1.10.3470.10:FF:000008">
    <property type="entry name" value="Zinc ABC transporter, permease protein"/>
    <property type="match status" value="1"/>
</dbReference>
<dbReference type="Pfam" id="PF00950">
    <property type="entry name" value="ABC-3"/>
    <property type="match status" value="1"/>
</dbReference>
<dbReference type="GO" id="GO:0043190">
    <property type="term" value="C:ATP-binding cassette (ABC) transporter complex"/>
    <property type="evidence" value="ECO:0007669"/>
    <property type="project" value="InterPro"/>
</dbReference>
<dbReference type="GO" id="GO:0010043">
    <property type="term" value="P:response to zinc ion"/>
    <property type="evidence" value="ECO:0007669"/>
    <property type="project" value="TreeGrafter"/>
</dbReference>
<dbReference type="AlphaFoldDB" id="K9EPP8"/>
<dbReference type="eggNOG" id="COG1108">
    <property type="taxonomic scope" value="Bacteria"/>
</dbReference>
<feature type="transmembrane region" description="Helical" evidence="7">
    <location>
        <begin position="62"/>
        <end position="78"/>
    </location>
</feature>
<feature type="transmembrane region" description="Helical" evidence="7">
    <location>
        <begin position="130"/>
        <end position="149"/>
    </location>
</feature>
<evidence type="ECO:0000256" key="3">
    <source>
        <dbReference type="ARBA" id="ARBA00022692"/>
    </source>
</evidence>
<feature type="transmembrane region" description="Helical" evidence="7">
    <location>
        <begin position="12"/>
        <end position="32"/>
    </location>
</feature>
<dbReference type="InterPro" id="IPR037294">
    <property type="entry name" value="ABC_BtuC-like"/>
</dbReference>